<dbReference type="InterPro" id="IPR004089">
    <property type="entry name" value="MCPsignal_dom"/>
</dbReference>
<reference evidence="4" key="1">
    <citation type="submission" date="2016-10" db="EMBL/GenBank/DDBJ databases">
        <title>Sequence of Gallionella enrichment culture.</title>
        <authorList>
            <person name="Poehlein A."/>
            <person name="Muehling M."/>
            <person name="Daniel R."/>
        </authorList>
    </citation>
    <scope>NUCLEOTIDE SEQUENCE</scope>
</reference>
<feature type="domain" description="Methyl-accepting transducer" evidence="3">
    <location>
        <begin position="54"/>
        <end position="290"/>
    </location>
</feature>
<evidence type="ECO:0000256" key="2">
    <source>
        <dbReference type="ARBA" id="ARBA00029447"/>
    </source>
</evidence>
<comment type="similarity">
    <text evidence="2">Belongs to the methyl-accepting chemotaxis (MCP) protein family.</text>
</comment>
<evidence type="ECO:0000259" key="3">
    <source>
        <dbReference type="PROSITE" id="PS50111"/>
    </source>
</evidence>
<dbReference type="PANTHER" id="PTHR32089">
    <property type="entry name" value="METHYL-ACCEPTING CHEMOTAXIS PROTEIN MCPB"/>
    <property type="match status" value="1"/>
</dbReference>
<comment type="caution">
    <text evidence="4">The sequence shown here is derived from an EMBL/GenBank/DDBJ whole genome shotgun (WGS) entry which is preliminary data.</text>
</comment>
<protein>
    <submittedName>
        <fullName evidence="4">Methyl-accepting chemotaxis protein 4</fullName>
    </submittedName>
</protein>
<dbReference type="PANTHER" id="PTHR32089:SF112">
    <property type="entry name" value="LYSOZYME-LIKE PROTEIN-RELATED"/>
    <property type="match status" value="1"/>
</dbReference>
<dbReference type="InterPro" id="IPR025991">
    <property type="entry name" value="Chemoreceptor_zinc-bind_dom"/>
</dbReference>
<dbReference type="InterPro" id="IPR004090">
    <property type="entry name" value="Chemotax_Me-accpt_rcpt"/>
</dbReference>
<sequence>MSTETLDLTAFNGMIDQLLEGAYLSLPAENGLLADKLRQLAAKLERRSSSLLARSVDMSVHLNDSVTQAVNALRSVREMSQRMSSISASTEELVATVQAISRTSELAASNARSVQEISDDGARSTEAVVTTMRAIVSTVGDAADRVSRLTEASQDIASSVKQIEQIAGQTNILALNATIEAARAGEFGKGFAVVAHEVKNLANQTAQATREIRARIDTLRKETDAILVGMEKGAHTVNDGEKVVLQSVEKMQTVSHEIRDVTTLMQEIADHLGQQRVAAQEISDHLEAAASRSADDSKAINTVIDISNKASGQLGEMLNEINQVQMKNAVVLLAKSDHMIWRRRLAEMLAEKTQVNPDELANHHHCRLGKWYDGVTDQTLRNHPAFRALAVPHEKVHQLGIEAARRFKDGDFDGAVDCVTAIEGPSQEVQHLLDDLAAAFN</sequence>
<name>A0A1J5RE57_9ZZZZ</name>
<organism evidence="4">
    <name type="scientific">mine drainage metagenome</name>
    <dbReference type="NCBI Taxonomy" id="410659"/>
    <lineage>
        <taxon>unclassified sequences</taxon>
        <taxon>metagenomes</taxon>
        <taxon>ecological metagenomes</taxon>
    </lineage>
</organism>
<dbReference type="Pfam" id="PF00015">
    <property type="entry name" value="MCPsignal"/>
    <property type="match status" value="1"/>
</dbReference>
<dbReference type="Gene3D" id="1.20.120.30">
    <property type="entry name" value="Aspartate receptor, ligand-binding domain"/>
    <property type="match status" value="1"/>
</dbReference>
<dbReference type="GO" id="GO:0004888">
    <property type="term" value="F:transmembrane signaling receptor activity"/>
    <property type="evidence" value="ECO:0007669"/>
    <property type="project" value="InterPro"/>
</dbReference>
<dbReference type="GO" id="GO:0006935">
    <property type="term" value="P:chemotaxis"/>
    <property type="evidence" value="ECO:0007669"/>
    <property type="project" value="InterPro"/>
</dbReference>
<proteinExistence type="inferred from homology"/>
<dbReference type="SUPFAM" id="SSF58104">
    <property type="entry name" value="Methyl-accepting chemotaxis protein (MCP) signaling domain"/>
    <property type="match status" value="1"/>
</dbReference>
<dbReference type="GO" id="GO:0016020">
    <property type="term" value="C:membrane"/>
    <property type="evidence" value="ECO:0007669"/>
    <property type="project" value="InterPro"/>
</dbReference>
<gene>
    <name evidence="4" type="primary">mcp4_26</name>
    <name evidence="4" type="ORF">GALL_302200</name>
</gene>
<dbReference type="Gene3D" id="1.10.287.950">
    <property type="entry name" value="Methyl-accepting chemotaxis protein"/>
    <property type="match status" value="1"/>
</dbReference>
<dbReference type="PROSITE" id="PS50111">
    <property type="entry name" value="CHEMOTAXIS_TRANSDUC_2"/>
    <property type="match status" value="1"/>
</dbReference>
<dbReference type="AlphaFoldDB" id="A0A1J5RE57"/>
<evidence type="ECO:0000313" key="4">
    <source>
        <dbReference type="EMBL" id="OIQ87923.1"/>
    </source>
</evidence>
<dbReference type="GO" id="GO:0007165">
    <property type="term" value="P:signal transduction"/>
    <property type="evidence" value="ECO:0007669"/>
    <property type="project" value="UniProtKB-KW"/>
</dbReference>
<accession>A0A1J5RE57</accession>
<dbReference type="CDD" id="cd11386">
    <property type="entry name" value="MCP_signal"/>
    <property type="match status" value="1"/>
</dbReference>
<dbReference type="PRINTS" id="PR00260">
    <property type="entry name" value="CHEMTRNSDUCR"/>
</dbReference>
<dbReference type="SMART" id="SM00283">
    <property type="entry name" value="MA"/>
    <property type="match status" value="1"/>
</dbReference>
<dbReference type="EMBL" id="MLJW01000397">
    <property type="protein sequence ID" value="OIQ87923.1"/>
    <property type="molecule type" value="Genomic_DNA"/>
</dbReference>
<evidence type="ECO:0000256" key="1">
    <source>
        <dbReference type="ARBA" id="ARBA00023224"/>
    </source>
</evidence>
<keyword evidence="1" id="KW-0807">Transducer</keyword>
<dbReference type="Pfam" id="PF13682">
    <property type="entry name" value="CZB"/>
    <property type="match status" value="1"/>
</dbReference>